<organism evidence="2 3">
    <name type="scientific">Paspalum notatum var. saurae</name>
    <dbReference type="NCBI Taxonomy" id="547442"/>
    <lineage>
        <taxon>Eukaryota</taxon>
        <taxon>Viridiplantae</taxon>
        <taxon>Streptophyta</taxon>
        <taxon>Embryophyta</taxon>
        <taxon>Tracheophyta</taxon>
        <taxon>Spermatophyta</taxon>
        <taxon>Magnoliopsida</taxon>
        <taxon>Liliopsida</taxon>
        <taxon>Poales</taxon>
        <taxon>Poaceae</taxon>
        <taxon>PACMAD clade</taxon>
        <taxon>Panicoideae</taxon>
        <taxon>Andropogonodae</taxon>
        <taxon>Paspaleae</taxon>
        <taxon>Paspalinae</taxon>
        <taxon>Paspalum</taxon>
    </lineage>
</organism>
<feature type="region of interest" description="Disordered" evidence="1">
    <location>
        <begin position="153"/>
        <end position="194"/>
    </location>
</feature>
<feature type="compositionally biased region" description="Basic and acidic residues" evidence="1">
    <location>
        <begin position="153"/>
        <end position="164"/>
    </location>
</feature>
<gene>
    <name evidence="2" type="ORF">U9M48_029624</name>
</gene>
<dbReference type="Proteomes" id="UP001341281">
    <property type="component" value="Chromosome 06"/>
</dbReference>
<reference evidence="2 3" key="1">
    <citation type="submission" date="2024-02" db="EMBL/GenBank/DDBJ databases">
        <title>High-quality chromosome-scale genome assembly of Pensacola bahiagrass (Paspalum notatum Flugge var. saurae).</title>
        <authorList>
            <person name="Vega J.M."/>
            <person name="Podio M."/>
            <person name="Orjuela J."/>
            <person name="Siena L.A."/>
            <person name="Pessino S.C."/>
            <person name="Combes M.C."/>
            <person name="Mariac C."/>
            <person name="Albertini E."/>
            <person name="Pupilli F."/>
            <person name="Ortiz J.P.A."/>
            <person name="Leblanc O."/>
        </authorList>
    </citation>
    <scope>NUCLEOTIDE SEQUENCE [LARGE SCALE GENOMIC DNA]</scope>
    <source>
        <strain evidence="2">R1</strain>
        <tissue evidence="2">Leaf</tissue>
    </source>
</reference>
<name>A0AAQ3X2C9_PASNO</name>
<feature type="region of interest" description="Disordered" evidence="1">
    <location>
        <begin position="1"/>
        <end position="44"/>
    </location>
</feature>
<evidence type="ECO:0000313" key="2">
    <source>
        <dbReference type="EMBL" id="WVZ82356.1"/>
    </source>
</evidence>
<evidence type="ECO:0000313" key="3">
    <source>
        <dbReference type="Proteomes" id="UP001341281"/>
    </source>
</evidence>
<sequence>MGILTRRVGAPEPLATLPAGEEASGTTCSRDNWATFPESAVSSPTKKLILLPDKLRTRQDGQTEEEVSSQGFAHSDDGVDARSFSTSPARKLSPTHVLSLAEDSVGSEVGSEINTSESVDSEDRTSACSDFTLPRASFPESALSSPTLISLSHEPHSRQDRQTDEEASSPGFAHSDDGVDAHSFSTSPGRKERPTHVVSFAEDSVGSNVVLEINSSESVDSEDRTSACSDFTLPRSRACLGCNKQDSASLCNKCTGRLKIALLEARKSHLATGRFSYCLQCCALSEGKHDVHNSDCIPLDVFHGSQVAWVTKKEKWSGIFAGVQSDRHWNRKYGRPFLLHTPQGQRCHRCHDHLSDDKLYGTLILFCTIECWAESAEAAAEYDWVSKLLHTDFERLGVPYDAFCITCRCAFSIAEDDAEHQHEHEHLSIFTDFTGGTAATKVEIPTDHFMAGPWKFIKDLAGGETLSSPNHLFRLRDEGAQRCRRCSLRLEDGSGDTCSLECALRDPLMLPRSLQTQY</sequence>
<protein>
    <submittedName>
        <fullName evidence="2">Uncharacterized protein</fullName>
    </submittedName>
</protein>
<feature type="region of interest" description="Disordered" evidence="1">
    <location>
        <begin position="56"/>
        <end position="127"/>
    </location>
</feature>
<dbReference type="EMBL" id="CP144750">
    <property type="protein sequence ID" value="WVZ82356.1"/>
    <property type="molecule type" value="Genomic_DNA"/>
</dbReference>
<keyword evidence="3" id="KW-1185">Reference proteome</keyword>
<accession>A0AAQ3X2C9</accession>
<proteinExistence type="predicted"/>
<evidence type="ECO:0000256" key="1">
    <source>
        <dbReference type="SAM" id="MobiDB-lite"/>
    </source>
</evidence>
<dbReference type="AlphaFoldDB" id="A0AAQ3X2C9"/>